<feature type="domain" description="HD-GYP" evidence="3">
    <location>
        <begin position="318"/>
        <end position="513"/>
    </location>
</feature>
<dbReference type="SUPFAM" id="SSF55781">
    <property type="entry name" value="GAF domain-like"/>
    <property type="match status" value="1"/>
</dbReference>
<dbReference type="InterPro" id="IPR001789">
    <property type="entry name" value="Sig_transdc_resp-reg_receiver"/>
</dbReference>
<dbReference type="Gene3D" id="3.40.50.2300">
    <property type="match status" value="1"/>
</dbReference>
<dbReference type="SUPFAM" id="SSF52172">
    <property type="entry name" value="CheY-like"/>
    <property type="match status" value="1"/>
</dbReference>
<dbReference type="InterPro" id="IPR021800">
    <property type="entry name" value="DUF3369"/>
</dbReference>
<evidence type="ECO:0000313" key="4">
    <source>
        <dbReference type="EMBL" id="XCN72255.1"/>
    </source>
</evidence>
<dbReference type="Pfam" id="PF13487">
    <property type="entry name" value="HD_5"/>
    <property type="match status" value="1"/>
</dbReference>
<dbReference type="GO" id="GO:0000160">
    <property type="term" value="P:phosphorelay signal transduction system"/>
    <property type="evidence" value="ECO:0007669"/>
    <property type="project" value="InterPro"/>
</dbReference>
<feature type="modified residue" description="4-aspartylphosphate" evidence="1">
    <location>
        <position position="78"/>
    </location>
</feature>
<dbReference type="CDD" id="cd00077">
    <property type="entry name" value="HDc"/>
    <property type="match status" value="1"/>
</dbReference>
<name>A0AAU8LSY6_9BACT</name>
<dbReference type="PANTHER" id="PTHR45228">
    <property type="entry name" value="CYCLIC DI-GMP PHOSPHODIESTERASE TM_0186-RELATED"/>
    <property type="match status" value="1"/>
</dbReference>
<dbReference type="Pfam" id="PF11849">
    <property type="entry name" value="DUF3369"/>
    <property type="match status" value="1"/>
</dbReference>
<dbReference type="PANTHER" id="PTHR45228:SF9">
    <property type="entry name" value="3'3'-CGAMP-SPECIFIC PHOSPHODIESTERASE 2"/>
    <property type="match status" value="1"/>
</dbReference>
<protein>
    <submittedName>
        <fullName evidence="4">HD domain-containing phosphohydrolase</fullName>
    </submittedName>
</protein>
<accession>A0AAU8LSY6</accession>
<feature type="domain" description="Response regulatory" evidence="2">
    <location>
        <begin position="23"/>
        <end position="147"/>
    </location>
</feature>
<reference evidence="4" key="1">
    <citation type="journal article" date="2024" name="Syst. Appl. Microbiol.">
        <title>First single-strain enrichments of Electrothrix cable bacteria, description of E. aestuarii sp. nov. and E. rattekaaiensis sp. nov., and proposal of a cable bacteria taxonomy following the rules of the SeqCode.</title>
        <authorList>
            <person name="Plum-Jensen L.E."/>
            <person name="Schramm A."/>
            <person name="Marshall I.P.G."/>
        </authorList>
    </citation>
    <scope>NUCLEOTIDE SEQUENCE</scope>
    <source>
        <strain evidence="4">Rat1</strain>
    </source>
</reference>
<dbReference type="AlphaFoldDB" id="A0AAU8LSY6"/>
<dbReference type="EMBL" id="CP159373">
    <property type="protein sequence ID" value="XCN72255.1"/>
    <property type="molecule type" value="Genomic_DNA"/>
</dbReference>
<dbReference type="SMART" id="SM00471">
    <property type="entry name" value="HDc"/>
    <property type="match status" value="1"/>
</dbReference>
<dbReference type="InterPro" id="IPR029016">
    <property type="entry name" value="GAF-like_dom_sf"/>
</dbReference>
<dbReference type="Gene3D" id="1.10.3210.10">
    <property type="entry name" value="Hypothetical protein af1432"/>
    <property type="match status" value="1"/>
</dbReference>
<dbReference type="InterPro" id="IPR003607">
    <property type="entry name" value="HD/PDEase_dom"/>
</dbReference>
<dbReference type="InterPro" id="IPR037522">
    <property type="entry name" value="HD_GYP_dom"/>
</dbReference>
<dbReference type="PROSITE" id="PS51832">
    <property type="entry name" value="HD_GYP"/>
    <property type="match status" value="1"/>
</dbReference>
<dbReference type="Gene3D" id="3.30.450.40">
    <property type="match status" value="1"/>
</dbReference>
<reference evidence="4" key="2">
    <citation type="submission" date="2024-06" db="EMBL/GenBank/DDBJ databases">
        <authorList>
            <person name="Plum-Jensen L.E."/>
            <person name="Schramm A."/>
            <person name="Marshall I.P.G."/>
        </authorList>
    </citation>
    <scope>NUCLEOTIDE SEQUENCE</scope>
    <source>
        <strain evidence="4">Rat1</strain>
    </source>
</reference>
<dbReference type="KEGG" id="eaj:Q3M24_18410"/>
<gene>
    <name evidence="4" type="ORF">Q3M24_18410</name>
</gene>
<proteinExistence type="predicted"/>
<evidence type="ECO:0000259" key="2">
    <source>
        <dbReference type="PROSITE" id="PS50110"/>
    </source>
</evidence>
<keyword evidence="1" id="KW-0597">Phosphoprotein</keyword>
<organism evidence="4">
    <name type="scientific">Candidatus Electrothrix aestuarii</name>
    <dbReference type="NCBI Taxonomy" id="3062594"/>
    <lineage>
        <taxon>Bacteria</taxon>
        <taxon>Pseudomonadati</taxon>
        <taxon>Thermodesulfobacteriota</taxon>
        <taxon>Desulfobulbia</taxon>
        <taxon>Desulfobulbales</taxon>
        <taxon>Desulfobulbaceae</taxon>
        <taxon>Candidatus Electrothrix</taxon>
    </lineage>
</organism>
<dbReference type="InterPro" id="IPR052020">
    <property type="entry name" value="Cyclic_di-GMP/3'3'-cGAMP_PDE"/>
</dbReference>
<dbReference type="SUPFAM" id="SSF109604">
    <property type="entry name" value="HD-domain/PDEase-like"/>
    <property type="match status" value="1"/>
</dbReference>
<evidence type="ECO:0000259" key="3">
    <source>
        <dbReference type="PROSITE" id="PS51832"/>
    </source>
</evidence>
<evidence type="ECO:0000256" key="1">
    <source>
        <dbReference type="PROSITE-ProRule" id="PRU00169"/>
    </source>
</evidence>
<dbReference type="InterPro" id="IPR011006">
    <property type="entry name" value="CheY-like_superfamily"/>
</dbReference>
<sequence length="519" mass="58378">MRLVRKKNDPAGPHEEVVMQPWKILVIDDEPSVHTLTQLILKRMEFAGRKVQLLSAFSAQEAKEVLSRESDIAVALVDVVMESEHAGLDLVEYIREELCNRHVRLVIRTGQAGSAPEREVIDHYDIDDYKDKTELTAQKLYTAIRSALKAYRDIMIIDSNRQGLECILNATPGLYLPNFESIDQFFQGVLQQLIGLCQLGKNGLLCTVNGFISTFDSNHAQFRAGTGDFVQQKNNDQASECTDIIQTCSNIIKEGREPRPGELKPGSLLLPLGNKQQTPGFIYLENTHFLSDDDQHLIQVLVNQCSAALENLKLHFELKEANRDSLYMLAVAAEFKDKVTGAHIQRIAEYTRLLAEEMGMPEDEVRNLAQSSMLHDIGKLGIPDAILLKKGGLNKTELDVMRDHTTLGYRILEKHHGFQQAREIALNHHERWDGTGYPRGLKGEEIPLTARIVSVADVYDALLHERPYKEAWTPERCIETLQANAGTQFDPTVVAAFVRLAERGIVPVQLEKTSPEIND</sequence>
<dbReference type="PROSITE" id="PS50110">
    <property type="entry name" value="RESPONSE_REGULATORY"/>
    <property type="match status" value="1"/>
</dbReference>